<dbReference type="PROSITE" id="PS50011">
    <property type="entry name" value="PROTEIN_KINASE_DOM"/>
    <property type="match status" value="1"/>
</dbReference>
<keyword evidence="7 12" id="KW-0418">Kinase</keyword>
<feature type="compositionally biased region" description="Basic and acidic residues" evidence="10">
    <location>
        <begin position="437"/>
        <end position="446"/>
    </location>
</feature>
<dbReference type="AlphaFoldDB" id="A0A3L6QUE1"/>
<organism evidence="12 13">
    <name type="scientific">Panicum miliaceum</name>
    <name type="common">Proso millet</name>
    <name type="synonym">Broomcorn millet</name>
    <dbReference type="NCBI Taxonomy" id="4540"/>
    <lineage>
        <taxon>Eukaryota</taxon>
        <taxon>Viridiplantae</taxon>
        <taxon>Streptophyta</taxon>
        <taxon>Embryophyta</taxon>
        <taxon>Tracheophyta</taxon>
        <taxon>Spermatophyta</taxon>
        <taxon>Magnoliopsida</taxon>
        <taxon>Liliopsida</taxon>
        <taxon>Poales</taxon>
        <taxon>Poaceae</taxon>
        <taxon>PACMAD clade</taxon>
        <taxon>Panicoideae</taxon>
        <taxon>Panicodae</taxon>
        <taxon>Paniceae</taxon>
        <taxon>Panicinae</taxon>
        <taxon>Panicum</taxon>
        <taxon>Panicum sect. Panicum</taxon>
    </lineage>
</organism>
<dbReference type="STRING" id="4540.A0A3L6QUE1"/>
<dbReference type="Proteomes" id="UP000275267">
    <property type="component" value="Unassembled WGS sequence"/>
</dbReference>
<evidence type="ECO:0000313" key="13">
    <source>
        <dbReference type="Proteomes" id="UP000275267"/>
    </source>
</evidence>
<reference evidence="13" key="1">
    <citation type="journal article" date="2019" name="Nat. Commun.">
        <title>The genome of broomcorn millet.</title>
        <authorList>
            <person name="Zou C."/>
            <person name="Miki D."/>
            <person name="Li D."/>
            <person name="Tang Q."/>
            <person name="Xiao L."/>
            <person name="Rajput S."/>
            <person name="Deng P."/>
            <person name="Jia W."/>
            <person name="Huang R."/>
            <person name="Zhang M."/>
            <person name="Sun Y."/>
            <person name="Hu J."/>
            <person name="Fu X."/>
            <person name="Schnable P.S."/>
            <person name="Li F."/>
            <person name="Zhang H."/>
            <person name="Feng B."/>
            <person name="Zhu X."/>
            <person name="Liu R."/>
            <person name="Schnable J.C."/>
            <person name="Zhu J.-K."/>
            <person name="Zhang H."/>
        </authorList>
    </citation>
    <scope>NUCLEOTIDE SEQUENCE [LARGE SCALE GENOMIC DNA]</scope>
</reference>
<sequence>MRTRKEKASAWRSLLGGCLGGGGGGGGGAKGDRQRKVRPGGGRLSFTDLSGAADQDLSVSLVGSNLHVFSVAELREATRGFVSGNFLGEGGFGPVYKGFVADGVKKGLKPQAIAVKLWDPEGTQGHKEWLSAENISAGNETRTCVAEANAEGGGWLSDRDGSGFRRPPRIRCAGTAEVIFLGQLRHPNLVKLVGYCCEDEHRLLVYEYMEHGSLENHLFKQIPAVLPWSTRLNIAVGAAKGLAFLHDAEKPVIYRDFKASNILLDSDYKAKLSDFGLAKDGPEGDDTHVSTRVMGTHGYAAPEYIMTGHLTAKSDVYSFGVVLLEILTGRRSVDKTRPSREQNLVDYARPCLKDPLKLARIMDPAMEGQYSARAAQSAALVAYRCLSGSPKNRPDMSAVVEALEPLLSLKDDVPLGPVGPVGPLVLFVAATETPAPEEEKERAPRKDVRRRRPMSPKASPRKRAGAGAGQKEFWVWHLPAEQMA</sequence>
<evidence type="ECO:0000256" key="3">
    <source>
        <dbReference type="ARBA" id="ARBA00022475"/>
    </source>
</evidence>
<keyword evidence="4" id="KW-0723">Serine/threonine-protein kinase</keyword>
<feature type="region of interest" description="Disordered" evidence="10">
    <location>
        <begin position="433"/>
        <end position="470"/>
    </location>
</feature>
<dbReference type="PANTHER" id="PTHR45621">
    <property type="entry name" value="OS01G0588500 PROTEIN-RELATED"/>
    <property type="match status" value="1"/>
</dbReference>
<dbReference type="GO" id="GO:0004674">
    <property type="term" value="F:protein serine/threonine kinase activity"/>
    <property type="evidence" value="ECO:0007669"/>
    <property type="project" value="UniProtKB-KW"/>
</dbReference>
<name>A0A3L6QUE1_PANMI</name>
<keyword evidence="8" id="KW-0067">ATP-binding</keyword>
<evidence type="ECO:0000256" key="2">
    <source>
        <dbReference type="ARBA" id="ARBA00008684"/>
    </source>
</evidence>
<dbReference type="PROSITE" id="PS00108">
    <property type="entry name" value="PROTEIN_KINASE_ST"/>
    <property type="match status" value="1"/>
</dbReference>
<dbReference type="FunFam" id="1.10.510.10:FF:000032">
    <property type="entry name" value="Serine/threonine-protein kinase PBS1"/>
    <property type="match status" value="1"/>
</dbReference>
<evidence type="ECO:0000256" key="7">
    <source>
        <dbReference type="ARBA" id="ARBA00022777"/>
    </source>
</evidence>
<keyword evidence="9" id="KW-0472">Membrane</keyword>
<proteinExistence type="inferred from homology"/>
<feature type="domain" description="Protein kinase" evidence="11">
    <location>
        <begin position="81"/>
        <end position="407"/>
    </location>
</feature>
<accession>A0A3L6QUE1</accession>
<dbReference type="Pfam" id="PF07714">
    <property type="entry name" value="PK_Tyr_Ser-Thr"/>
    <property type="match status" value="1"/>
</dbReference>
<evidence type="ECO:0000256" key="6">
    <source>
        <dbReference type="ARBA" id="ARBA00022741"/>
    </source>
</evidence>
<evidence type="ECO:0000256" key="1">
    <source>
        <dbReference type="ARBA" id="ARBA00004236"/>
    </source>
</evidence>
<gene>
    <name evidence="12" type="ORF">C2845_PM04G32410</name>
</gene>
<comment type="similarity">
    <text evidence="2">Belongs to the protein kinase superfamily. Ser/Thr protein kinase family.</text>
</comment>
<dbReference type="GO" id="GO:0005886">
    <property type="term" value="C:plasma membrane"/>
    <property type="evidence" value="ECO:0007669"/>
    <property type="project" value="UniProtKB-SubCell"/>
</dbReference>
<evidence type="ECO:0000256" key="4">
    <source>
        <dbReference type="ARBA" id="ARBA00022527"/>
    </source>
</evidence>
<dbReference type="InterPro" id="IPR000719">
    <property type="entry name" value="Prot_kinase_dom"/>
</dbReference>
<comment type="subcellular location">
    <subcellularLocation>
        <location evidence="1">Cell membrane</location>
    </subcellularLocation>
</comment>
<dbReference type="InterPro" id="IPR008271">
    <property type="entry name" value="Ser/Thr_kinase_AS"/>
</dbReference>
<dbReference type="Gene3D" id="1.10.510.10">
    <property type="entry name" value="Transferase(Phosphotransferase) domain 1"/>
    <property type="match status" value="1"/>
</dbReference>
<dbReference type="SUPFAM" id="SSF56112">
    <property type="entry name" value="Protein kinase-like (PK-like)"/>
    <property type="match status" value="1"/>
</dbReference>
<dbReference type="InterPro" id="IPR011009">
    <property type="entry name" value="Kinase-like_dom_sf"/>
</dbReference>
<dbReference type="InterPro" id="IPR050823">
    <property type="entry name" value="Plant_Ser_Thr_Prot_Kinase"/>
</dbReference>
<evidence type="ECO:0000256" key="8">
    <source>
        <dbReference type="ARBA" id="ARBA00022840"/>
    </source>
</evidence>
<dbReference type="InterPro" id="IPR001245">
    <property type="entry name" value="Ser-Thr/Tyr_kinase_cat_dom"/>
</dbReference>
<evidence type="ECO:0000259" key="11">
    <source>
        <dbReference type="PROSITE" id="PS50011"/>
    </source>
</evidence>
<feature type="region of interest" description="Disordered" evidence="10">
    <location>
        <begin position="22"/>
        <end position="43"/>
    </location>
</feature>
<keyword evidence="3" id="KW-1003">Cell membrane</keyword>
<dbReference type="OrthoDB" id="4062651at2759"/>
<keyword evidence="5" id="KW-0808">Transferase</keyword>
<evidence type="ECO:0000256" key="9">
    <source>
        <dbReference type="ARBA" id="ARBA00023136"/>
    </source>
</evidence>
<protein>
    <submittedName>
        <fullName evidence="12">Serine/threonine-protein kinase</fullName>
    </submittedName>
</protein>
<dbReference type="GO" id="GO:0005524">
    <property type="term" value="F:ATP binding"/>
    <property type="evidence" value="ECO:0007669"/>
    <property type="project" value="UniProtKB-KW"/>
</dbReference>
<evidence type="ECO:0000313" key="12">
    <source>
        <dbReference type="EMBL" id="RLM87273.1"/>
    </source>
</evidence>
<keyword evidence="6" id="KW-0547">Nucleotide-binding</keyword>
<evidence type="ECO:0000256" key="5">
    <source>
        <dbReference type="ARBA" id="ARBA00022679"/>
    </source>
</evidence>
<keyword evidence="13" id="KW-1185">Reference proteome</keyword>
<comment type="caution">
    <text evidence="12">The sequence shown here is derived from an EMBL/GenBank/DDBJ whole genome shotgun (WGS) entry which is preliminary data.</text>
</comment>
<dbReference type="Gene3D" id="3.30.200.20">
    <property type="entry name" value="Phosphorylase Kinase, domain 1"/>
    <property type="match status" value="2"/>
</dbReference>
<evidence type="ECO:0000256" key="10">
    <source>
        <dbReference type="SAM" id="MobiDB-lite"/>
    </source>
</evidence>
<dbReference type="CDD" id="cd14066">
    <property type="entry name" value="STKc_IRAK"/>
    <property type="match status" value="1"/>
</dbReference>
<feature type="compositionally biased region" description="Basic residues" evidence="10">
    <location>
        <begin position="447"/>
        <end position="464"/>
    </location>
</feature>
<dbReference type="EMBL" id="PQIB02000011">
    <property type="protein sequence ID" value="RLM87273.1"/>
    <property type="molecule type" value="Genomic_DNA"/>
</dbReference>